<keyword evidence="1" id="KW-0472">Membrane</keyword>
<reference evidence="3 4" key="1">
    <citation type="submission" date="2017-10" db="EMBL/GenBank/DDBJ databases">
        <title>Bacillus sp. nov., a halophilic bacterium isolated from a Keqin Lake.</title>
        <authorList>
            <person name="Wang H."/>
        </authorList>
    </citation>
    <scope>NUCLEOTIDE SEQUENCE [LARGE SCALE GENOMIC DNA]</scope>
    <source>
        <strain evidence="3 4">KQ-12</strain>
    </source>
</reference>
<evidence type="ECO:0000259" key="2">
    <source>
        <dbReference type="Pfam" id="PF25425"/>
    </source>
</evidence>
<dbReference type="RefSeq" id="WP_110608400.1">
    <property type="nucleotide sequence ID" value="NZ_PDOD01000001.1"/>
</dbReference>
<proteinExistence type="predicted"/>
<evidence type="ECO:0000313" key="3">
    <source>
        <dbReference type="EMBL" id="PYZ94766.1"/>
    </source>
</evidence>
<feature type="transmembrane region" description="Helical" evidence="1">
    <location>
        <begin position="6"/>
        <end position="24"/>
    </location>
</feature>
<keyword evidence="1" id="KW-0812">Transmembrane</keyword>
<dbReference type="EMBL" id="PDOD01000001">
    <property type="protein sequence ID" value="PYZ94766.1"/>
    <property type="molecule type" value="Genomic_DNA"/>
</dbReference>
<dbReference type="InterPro" id="IPR057359">
    <property type="entry name" value="YfjL_N"/>
</dbReference>
<evidence type="ECO:0000256" key="1">
    <source>
        <dbReference type="SAM" id="Phobius"/>
    </source>
</evidence>
<sequence>MFKAFWIISSIVISGALFFTYVFYHGPPGGKSNASQEFVEYLEEKYDEEFVVDDIYYDFFTNGTYHAWVYPKERPDYLFYIGQLRNHEIDETYRPLSDREEPSSS</sequence>
<protein>
    <recommendedName>
        <fullName evidence="2">YfjL-like N-terminal domain-containing protein</fullName>
    </recommendedName>
</protein>
<comment type="caution">
    <text evidence="3">The sequence shown here is derived from an EMBL/GenBank/DDBJ whole genome shotgun (WGS) entry which is preliminary data.</text>
</comment>
<dbReference type="AlphaFoldDB" id="A0A323TKX2"/>
<accession>A0A323TKX2</accession>
<dbReference type="OrthoDB" id="2887825at2"/>
<feature type="domain" description="YfjL-like N-terminal" evidence="2">
    <location>
        <begin position="3"/>
        <end position="79"/>
    </location>
</feature>
<dbReference type="Proteomes" id="UP000248214">
    <property type="component" value="Unassembled WGS sequence"/>
</dbReference>
<organism evidence="3 4">
    <name type="scientific">Salipaludibacillus keqinensis</name>
    <dbReference type="NCBI Taxonomy" id="2045207"/>
    <lineage>
        <taxon>Bacteria</taxon>
        <taxon>Bacillati</taxon>
        <taxon>Bacillota</taxon>
        <taxon>Bacilli</taxon>
        <taxon>Bacillales</taxon>
        <taxon>Bacillaceae</taxon>
    </lineage>
</organism>
<dbReference type="Pfam" id="PF25425">
    <property type="entry name" value="YfjL_N"/>
    <property type="match status" value="1"/>
</dbReference>
<keyword evidence="4" id="KW-1185">Reference proteome</keyword>
<keyword evidence="1" id="KW-1133">Transmembrane helix</keyword>
<gene>
    <name evidence="3" type="ORF">CR194_04345</name>
</gene>
<name>A0A323TKX2_9BACI</name>
<evidence type="ECO:0000313" key="4">
    <source>
        <dbReference type="Proteomes" id="UP000248214"/>
    </source>
</evidence>